<dbReference type="SUPFAM" id="SSF50044">
    <property type="entry name" value="SH3-domain"/>
    <property type="match status" value="1"/>
</dbReference>
<dbReference type="PROSITE" id="PS50105">
    <property type="entry name" value="SAM_DOMAIN"/>
    <property type="match status" value="1"/>
</dbReference>
<dbReference type="InterPro" id="IPR013761">
    <property type="entry name" value="SAM/pointed_sf"/>
</dbReference>
<dbReference type="InterPro" id="IPR001452">
    <property type="entry name" value="SH3_domain"/>
</dbReference>
<dbReference type="Gene3D" id="2.30.30.40">
    <property type="entry name" value="SH3 Domains"/>
    <property type="match status" value="1"/>
</dbReference>
<feature type="region of interest" description="Disordered" evidence="4">
    <location>
        <begin position="1"/>
        <end position="75"/>
    </location>
</feature>
<dbReference type="Gene3D" id="1.10.150.50">
    <property type="entry name" value="Transcription Factor, Ets-1"/>
    <property type="match status" value="1"/>
</dbReference>
<sequence length="247" mass="26802">GCSLTPQSCGERADEGRKTEADRGRPLSKGGRRSSNSLESLYSLHSGQSSSSGVTSGSDCSSNRNSLRLDDDPPSAGHFCGRARVHTEYVPSPYDTESLKLKVGDVIDIIAKPPMGIWRGSLRGRIGSFKFIYVDVLTAEGQEASPGARHRSTVQEVLRRLSLEEYSSSLQRGGFQTVDDLMELSERHLTGLGVSDPEHRRRLLAAVRSLRLLHRENGDGVKASGPRDSGCHMASEEAELHAADAQE</sequence>
<gene>
    <name evidence="7" type="primary">samsn1b</name>
</gene>
<reference evidence="7" key="3">
    <citation type="submission" date="2025-09" db="UniProtKB">
        <authorList>
            <consortium name="Ensembl"/>
        </authorList>
    </citation>
    <scope>IDENTIFICATION</scope>
</reference>
<evidence type="ECO:0000256" key="3">
    <source>
        <dbReference type="PROSITE-ProRule" id="PRU00192"/>
    </source>
</evidence>
<dbReference type="InterPro" id="IPR051725">
    <property type="entry name" value="SAM-SH3_domain_protein"/>
</dbReference>
<evidence type="ECO:0000256" key="1">
    <source>
        <dbReference type="ARBA" id="ARBA00022443"/>
    </source>
</evidence>
<feature type="compositionally biased region" description="Basic and acidic residues" evidence="4">
    <location>
        <begin position="234"/>
        <end position="247"/>
    </location>
</feature>
<dbReference type="InParanoid" id="A0A672GL69"/>
<evidence type="ECO:0000313" key="7">
    <source>
        <dbReference type="Ensembl" id="ENSSFAP00005012114.1"/>
    </source>
</evidence>
<dbReference type="PROSITE" id="PS50002">
    <property type="entry name" value="SH3"/>
    <property type="match status" value="1"/>
</dbReference>
<organism evidence="7 8">
    <name type="scientific">Salarias fasciatus</name>
    <name type="common">Jewelled blenny</name>
    <name type="synonym">Blennius fasciatus</name>
    <dbReference type="NCBI Taxonomy" id="181472"/>
    <lineage>
        <taxon>Eukaryota</taxon>
        <taxon>Metazoa</taxon>
        <taxon>Chordata</taxon>
        <taxon>Craniata</taxon>
        <taxon>Vertebrata</taxon>
        <taxon>Euteleostomi</taxon>
        <taxon>Actinopterygii</taxon>
        <taxon>Neopterygii</taxon>
        <taxon>Teleostei</taxon>
        <taxon>Neoteleostei</taxon>
        <taxon>Acanthomorphata</taxon>
        <taxon>Ovalentaria</taxon>
        <taxon>Blenniimorphae</taxon>
        <taxon>Blenniiformes</taxon>
        <taxon>Blennioidei</taxon>
        <taxon>Blenniidae</taxon>
        <taxon>Salariinae</taxon>
        <taxon>Salarias</taxon>
    </lineage>
</organism>
<keyword evidence="1 3" id="KW-0728">SH3 domain</keyword>
<feature type="region of interest" description="Disordered" evidence="4">
    <location>
        <begin position="217"/>
        <end position="247"/>
    </location>
</feature>
<dbReference type="InterPro" id="IPR036028">
    <property type="entry name" value="SH3-like_dom_sf"/>
</dbReference>
<dbReference type="SUPFAM" id="SSF47769">
    <property type="entry name" value="SAM/Pointed domain"/>
    <property type="match status" value="1"/>
</dbReference>
<reference evidence="7" key="2">
    <citation type="submission" date="2025-08" db="UniProtKB">
        <authorList>
            <consortium name="Ensembl"/>
        </authorList>
    </citation>
    <scope>IDENTIFICATION</scope>
</reference>
<dbReference type="SMART" id="SM00454">
    <property type="entry name" value="SAM"/>
    <property type="match status" value="1"/>
</dbReference>
<dbReference type="SMART" id="SM00326">
    <property type="entry name" value="SH3"/>
    <property type="match status" value="1"/>
</dbReference>
<dbReference type="PANTHER" id="PTHR12301">
    <property type="entry name" value="SAM-DOMAIN, SH3 AND NUCLEAR LOCALIZATION SIGNALS PROTEIN RELATED"/>
    <property type="match status" value="1"/>
</dbReference>
<evidence type="ECO:0000313" key="8">
    <source>
        <dbReference type="Proteomes" id="UP000472267"/>
    </source>
</evidence>
<feature type="domain" description="SAM" evidence="6">
    <location>
        <begin position="149"/>
        <end position="213"/>
    </location>
</feature>
<dbReference type="OMA" id="QNRDMQK"/>
<feature type="compositionally biased region" description="Low complexity" evidence="4">
    <location>
        <begin position="40"/>
        <end position="62"/>
    </location>
</feature>
<dbReference type="PANTHER" id="PTHR12301:SF4">
    <property type="entry name" value="SAM DOMAIN-CONTAINING PROTEIN SAMSN-1"/>
    <property type="match status" value="1"/>
</dbReference>
<dbReference type="Pfam" id="PF12485">
    <property type="entry name" value="SPIDER"/>
    <property type="match status" value="1"/>
</dbReference>
<evidence type="ECO:0000256" key="2">
    <source>
        <dbReference type="ARBA" id="ARBA00022553"/>
    </source>
</evidence>
<dbReference type="Proteomes" id="UP000472267">
    <property type="component" value="Chromosome 10"/>
</dbReference>
<reference evidence="7" key="1">
    <citation type="submission" date="2019-06" db="EMBL/GenBank/DDBJ databases">
        <authorList>
            <consortium name="Wellcome Sanger Institute Data Sharing"/>
        </authorList>
    </citation>
    <scope>NUCLEOTIDE SEQUENCE [LARGE SCALE GENOMIC DNA]</scope>
</reference>
<feature type="domain" description="SH3" evidence="5">
    <location>
        <begin position="78"/>
        <end position="139"/>
    </location>
</feature>
<dbReference type="InterPro" id="IPR021090">
    <property type="entry name" value="SPIDER"/>
</dbReference>
<evidence type="ECO:0000256" key="4">
    <source>
        <dbReference type="SAM" id="MobiDB-lite"/>
    </source>
</evidence>
<feature type="compositionally biased region" description="Basic and acidic residues" evidence="4">
    <location>
        <begin position="11"/>
        <end position="25"/>
    </location>
</feature>
<evidence type="ECO:0000259" key="5">
    <source>
        <dbReference type="PROSITE" id="PS50002"/>
    </source>
</evidence>
<name>A0A672GL69_SALFA</name>
<dbReference type="Ensembl" id="ENSSFAT00005012652.1">
    <property type="protein sequence ID" value="ENSSFAP00005012114.1"/>
    <property type="gene ID" value="ENSSFAG00005006735.1"/>
</dbReference>
<protein>
    <submittedName>
        <fullName evidence="7">SAM domain, SH3 domain and nuclear localisation signals 1b</fullName>
    </submittedName>
</protein>
<keyword evidence="2" id="KW-0597">Phosphoprotein</keyword>
<accession>A0A672GL69</accession>
<evidence type="ECO:0000259" key="6">
    <source>
        <dbReference type="PROSITE" id="PS50105"/>
    </source>
</evidence>
<dbReference type="AlphaFoldDB" id="A0A672GL69"/>
<dbReference type="Pfam" id="PF00536">
    <property type="entry name" value="SAM_1"/>
    <property type="match status" value="1"/>
</dbReference>
<keyword evidence="8" id="KW-1185">Reference proteome</keyword>
<dbReference type="Pfam" id="PF07653">
    <property type="entry name" value="SH3_2"/>
    <property type="match status" value="1"/>
</dbReference>
<dbReference type="InterPro" id="IPR001660">
    <property type="entry name" value="SAM"/>
</dbReference>
<proteinExistence type="predicted"/>